<feature type="transmembrane region" description="Helical" evidence="14">
    <location>
        <begin position="20"/>
        <end position="40"/>
    </location>
</feature>
<sequence length="340" mass="36752">MSINLSQPPASQRHWAFSLWPLALFLLVLAAGAQIAWHFWPQIVMQSVIWQKSLHQEMAGLMQQVKAAPRQAGITLLLFSLGYGVLHALGPGHGKVVIATYLATHPARLKSSLKLTFVSSLVQGLVAIALVTLVLVVLQLSSRQLHQSSFWMEKGSFLLVIVLGVMLSWRALKQLYHTIKALKPAPGLRINRLQPLPAGHVHSANCGCGHRHLPNDAELQAGGDWRTQAAIVLAMGLRPCSGAILVLLFAKVLGVYVWGVISALAMALGTSLTISLLALLVHYSRQMAERISRTRAPAAWRSVAWGALALAGGLILLFAGVLLYLSAQPELGGGIRPFSR</sequence>
<reference evidence="15 16" key="1">
    <citation type="submission" date="2016-01" db="EMBL/GenBank/DDBJ databases">
        <authorList>
            <person name="Oliw E.H."/>
        </authorList>
    </citation>
    <scope>NUCLEOTIDE SEQUENCE [LARGE SCALE GENOMIC DNA]</scope>
    <source>
        <strain evidence="15 16">FRB97</strain>
    </source>
</reference>
<feature type="transmembrane region" description="Helical" evidence="14">
    <location>
        <begin position="302"/>
        <end position="325"/>
    </location>
</feature>
<dbReference type="GO" id="GO:0006824">
    <property type="term" value="P:cobalt ion transport"/>
    <property type="evidence" value="ECO:0007669"/>
    <property type="project" value="UniProtKB-KW"/>
</dbReference>
<keyword evidence="12 14" id="KW-0472">Membrane</keyword>
<keyword evidence="5 14" id="KW-0813">Transport</keyword>
<comment type="subcellular location">
    <subcellularLocation>
        <location evidence="2 14">Cell membrane</location>
        <topology evidence="2 14">Multi-pass membrane protein</topology>
    </subcellularLocation>
</comment>
<evidence type="ECO:0000256" key="5">
    <source>
        <dbReference type="ARBA" id="ARBA00022448"/>
    </source>
</evidence>
<dbReference type="PANTHER" id="PTHR40659:SF1">
    <property type="entry name" value="NICKEL_COBALT EFFLUX SYSTEM RCNA"/>
    <property type="match status" value="1"/>
</dbReference>
<dbReference type="InterPro" id="IPR011541">
    <property type="entry name" value="Ni/Co_transpt_high_affinity"/>
</dbReference>
<dbReference type="GO" id="GO:0005886">
    <property type="term" value="C:plasma membrane"/>
    <property type="evidence" value="ECO:0007669"/>
    <property type="project" value="UniProtKB-SubCell"/>
</dbReference>
<feature type="transmembrane region" description="Helical" evidence="14">
    <location>
        <begin position="256"/>
        <end position="281"/>
    </location>
</feature>
<evidence type="ECO:0000256" key="11">
    <source>
        <dbReference type="ARBA" id="ARBA00023112"/>
    </source>
</evidence>
<evidence type="ECO:0000256" key="9">
    <source>
        <dbReference type="ARBA" id="ARBA00022989"/>
    </source>
</evidence>
<comment type="function">
    <text evidence="1">Efflux system for nickel and cobalt.</text>
</comment>
<proteinExistence type="inferred from homology"/>
<evidence type="ECO:0000313" key="15">
    <source>
        <dbReference type="EMBL" id="ATA21008.1"/>
    </source>
</evidence>
<dbReference type="RefSeq" id="WP_095847594.1">
    <property type="nucleotide sequence ID" value="NZ_CP014136.1"/>
</dbReference>
<evidence type="ECO:0000256" key="3">
    <source>
        <dbReference type="ARBA" id="ARBA00010428"/>
    </source>
</evidence>
<protein>
    <recommendedName>
        <fullName evidence="14">Nickel/cobalt efflux system</fullName>
    </recommendedName>
</protein>
<name>A0A250B438_9GAMM</name>
<evidence type="ECO:0000256" key="6">
    <source>
        <dbReference type="ARBA" id="ARBA00022475"/>
    </source>
</evidence>
<evidence type="ECO:0000256" key="1">
    <source>
        <dbReference type="ARBA" id="ARBA00002510"/>
    </source>
</evidence>
<dbReference type="PANTHER" id="PTHR40659">
    <property type="entry name" value="NICKEL/COBALT EFFLUX SYSTEM RCNA"/>
    <property type="match status" value="1"/>
</dbReference>
<keyword evidence="11" id="KW-0921">Nickel transport</keyword>
<organism evidence="15 16">
    <name type="scientific">Gibbsiella quercinecans</name>
    <dbReference type="NCBI Taxonomy" id="929813"/>
    <lineage>
        <taxon>Bacteria</taxon>
        <taxon>Pseudomonadati</taxon>
        <taxon>Pseudomonadota</taxon>
        <taxon>Gammaproteobacteria</taxon>
        <taxon>Enterobacterales</taxon>
        <taxon>Yersiniaceae</taxon>
        <taxon>Gibbsiella</taxon>
    </lineage>
</organism>
<evidence type="ECO:0000256" key="8">
    <source>
        <dbReference type="ARBA" id="ARBA00022692"/>
    </source>
</evidence>
<dbReference type="GO" id="GO:0010045">
    <property type="term" value="P:response to nickel cation"/>
    <property type="evidence" value="ECO:0007669"/>
    <property type="project" value="TreeGrafter"/>
</dbReference>
<keyword evidence="6" id="KW-1003">Cell membrane</keyword>
<evidence type="ECO:0000256" key="10">
    <source>
        <dbReference type="ARBA" id="ARBA00023065"/>
    </source>
</evidence>
<dbReference type="GO" id="GO:0046583">
    <property type="term" value="F:monoatomic cation efflux transmembrane transporter activity"/>
    <property type="evidence" value="ECO:0007669"/>
    <property type="project" value="TreeGrafter"/>
</dbReference>
<dbReference type="KEGG" id="gqu:AWC35_17595"/>
<evidence type="ECO:0000313" key="16">
    <source>
        <dbReference type="Proteomes" id="UP000217182"/>
    </source>
</evidence>
<dbReference type="EMBL" id="CP014136">
    <property type="protein sequence ID" value="ATA21008.1"/>
    <property type="molecule type" value="Genomic_DNA"/>
</dbReference>
<dbReference type="Proteomes" id="UP000217182">
    <property type="component" value="Chromosome"/>
</dbReference>
<evidence type="ECO:0000256" key="4">
    <source>
        <dbReference type="ARBA" id="ARBA00022426"/>
    </source>
</evidence>
<keyword evidence="8 14" id="KW-0812">Transmembrane</keyword>
<comment type="similarity">
    <text evidence="3">Belongs to the NiCoT transporter (TC 2.A.52) family. RcnA subfamily.</text>
</comment>
<feature type="transmembrane region" description="Helical" evidence="14">
    <location>
        <begin position="150"/>
        <end position="172"/>
    </location>
</feature>
<dbReference type="GO" id="GO:0032025">
    <property type="term" value="P:response to cobalt ion"/>
    <property type="evidence" value="ECO:0007669"/>
    <property type="project" value="TreeGrafter"/>
</dbReference>
<dbReference type="OrthoDB" id="9812956at2"/>
<dbReference type="AlphaFoldDB" id="A0A250B438"/>
<dbReference type="InterPro" id="IPR051224">
    <property type="entry name" value="NiCoT_RcnA"/>
</dbReference>
<dbReference type="Pfam" id="PF03824">
    <property type="entry name" value="NicO"/>
    <property type="match status" value="1"/>
</dbReference>
<evidence type="ECO:0000256" key="14">
    <source>
        <dbReference type="RuleBase" id="RU362101"/>
    </source>
</evidence>
<keyword evidence="7" id="KW-0533">Nickel</keyword>
<gene>
    <name evidence="15" type="ORF">AWC35_17595</name>
</gene>
<accession>A0A250B438</accession>
<dbReference type="GO" id="GO:0015099">
    <property type="term" value="F:nickel cation transmembrane transporter activity"/>
    <property type="evidence" value="ECO:0007669"/>
    <property type="project" value="UniProtKB-UniRule"/>
</dbReference>
<keyword evidence="9 14" id="KW-1133">Transmembrane helix</keyword>
<evidence type="ECO:0000256" key="2">
    <source>
        <dbReference type="ARBA" id="ARBA00004651"/>
    </source>
</evidence>
<feature type="transmembrane region" description="Helical" evidence="14">
    <location>
        <begin position="229"/>
        <end position="250"/>
    </location>
</feature>
<evidence type="ECO:0000256" key="7">
    <source>
        <dbReference type="ARBA" id="ARBA00022596"/>
    </source>
</evidence>
<keyword evidence="10" id="KW-0406">Ion transport</keyword>
<keyword evidence="13" id="KW-0170">Cobalt</keyword>
<evidence type="ECO:0000256" key="13">
    <source>
        <dbReference type="ARBA" id="ARBA00023285"/>
    </source>
</evidence>
<feature type="transmembrane region" description="Helical" evidence="14">
    <location>
        <begin position="115"/>
        <end position="138"/>
    </location>
</feature>
<keyword evidence="4" id="KW-0171">Cobalt transport</keyword>
<keyword evidence="16" id="KW-1185">Reference proteome</keyword>
<evidence type="ECO:0000256" key="12">
    <source>
        <dbReference type="ARBA" id="ARBA00023136"/>
    </source>
</evidence>